<dbReference type="SUPFAM" id="SSF82185">
    <property type="entry name" value="Histone H3 K4-specific methyltransferase SET7/9 N-terminal domain"/>
    <property type="match status" value="1"/>
</dbReference>
<dbReference type="InterPro" id="IPR000719">
    <property type="entry name" value="Prot_kinase_dom"/>
</dbReference>
<sequence>MNTNFQITTQTFKQLHEPLQKLPRTCLFTELYKTKDNKITKKKIFQTKKAWLTWKESITRELIHQRTLSAMYPGKVLTILNYTVETTNHQRNLYITYDCGDDVEPLFQYLNNNSVSFQEQTQIFEQLLQITCILYKSQFEHTNLKPNNILYTNKQVLITDFGSARTNYQNFLKQYSSSAEKDWQNNLIFFYPQEYQFIMTEDNVDFREESWEKLKAEMSNKTFRKRIDIWALSMMMMQVFENNQILPNKLTNYYGLNNELLLQKIEKLKQFSAGIYSEVIQSLVIEKKEPEQVYQKFIKQKQMLKRESSSMESTFTIKQIFDLEPDDNYFPSYKPENYFLDKKEIKQIEEQYDDDASSVISSNYQIDVIGFTENKPNNLTQVPNLLPPVRSQGGIGRQKPQTQKYDVAQNDQRIFGFQDKDAPPGEPNKRRTIMVTNYDILQQQNQGSSFQEPQPINGGVPLYPIQSEMYRNKENPNQFSLKKVEDKPATGGGGTSGKIDPNVQLELNNNNSLNPLQIISLADNFNENDGEISSPGFEQNQTSTFQFQQAQKLDTFKEKGTPQRVGGGDFINTFENFQFAGLQPENLLQFEDPDIDPNNTGRFIGTQNQLQPNKKFIDLLEIDDLNGQVPNPPIQNQPYQEIFKPDQQESNLIKIEPSKQYSPSQIVPQKGSLIILNANQNQIPIMEIRDKSEITKPTVPIVQQDDYENLNNEDFKLIQISENDDNDFLDGGKRTSLIQFGKNDRQFQPVSQIDDPIQQKPDNVKIPTNPYSLDVIKKILQEGVTQLQDPEQSGVTEKLKQVQKVLAKVVQHITDPDEIFDNDDLQPEEKIQVQQFLVEINKQNEKDMLKLIEDVNETVEIIEQKQKVVQNIDNKEIEKNPLLLNLLNEDELKRVKERNQGNKILTEQIDKLLEVKDDLKKFKQNPNMQNLLKKQQLDLLNKEELKIYQRLLEIMPKDKRQGDKILIQQREIQRRLDELQKQEKEEAIKKRFAAFLLDPQYDKLLSNNELMQLTDDEKKKYQAALEDLLLKVPQRQKKSIQQQIDLLKKDNKKKHESKKIEISILERQKNPQNEQQFQDAYMHVMKELGEEEDGEVLSKNKYIRGFQQNKTISQITDIIPDDCQQYQQQSKNRKTKYYDFKGQKYKGQTLNDMPDGLGILRKEGVSSIYKGIFKEGKFYWGQVLEMNDEGLLTEYVGYYHLQHNVKHGKARLKWYQPQREGFCGDYQFSDHDQYVGHFVLGYIHGKGKKIYKDQSEYEGDWKKNKREGQGRYTLKKKGQKTITYEGEFQNDFQHGQDIKAIHHHQTGLDLVVQGKYRNGKPVGQHQLIFNNQPQRYIDY</sequence>
<gene>
    <name evidence="9" type="ORF">GSPATT00032523001</name>
</gene>
<name>A0BVV4_PARTE</name>
<keyword evidence="6" id="KW-0175">Coiled coil</keyword>
<dbReference type="GO" id="GO:0004672">
    <property type="term" value="F:protein kinase activity"/>
    <property type="evidence" value="ECO:0007669"/>
    <property type="project" value="InterPro"/>
</dbReference>
<protein>
    <recommendedName>
        <fullName evidence="4">MORN repeat-containing protein 3</fullName>
    </recommendedName>
</protein>
<dbReference type="GeneID" id="5015853"/>
<comment type="function">
    <text evidence="5">Assembles a suppression complex (suppresome) by tethering SIRT1 and MDM2 to regulate composite modifications of p53/TP53. Confers both deacetylation-mediated functional inactivation, by SIRT1, and ubiquitination-dependent degradation, by MDM2, of p53/TP53, promoting a proliferative and cell survival behaviors. May play a role in the regulation of spermatogenesis.</text>
</comment>
<dbReference type="EMBL" id="CT868020">
    <property type="protein sequence ID" value="CAK62671.1"/>
    <property type="molecule type" value="Genomic_DNA"/>
</dbReference>
<feature type="coiled-coil region" evidence="6">
    <location>
        <begin position="965"/>
        <end position="1031"/>
    </location>
</feature>
<dbReference type="STRING" id="5888.A0BVV4"/>
<dbReference type="InterPro" id="IPR003409">
    <property type="entry name" value="MORN"/>
</dbReference>
<accession>A0BVV4</accession>
<dbReference type="PANTHER" id="PTHR46511:SF1">
    <property type="entry name" value="MORN REPEAT-CONTAINING PROTEIN 3"/>
    <property type="match status" value="1"/>
</dbReference>
<dbReference type="GO" id="GO:0001669">
    <property type="term" value="C:acrosomal vesicle"/>
    <property type="evidence" value="ECO:0007669"/>
    <property type="project" value="UniProtKB-SubCell"/>
</dbReference>
<evidence type="ECO:0000259" key="8">
    <source>
        <dbReference type="PROSITE" id="PS50011"/>
    </source>
</evidence>
<dbReference type="Pfam" id="PF00069">
    <property type="entry name" value="Pkinase"/>
    <property type="match status" value="1"/>
</dbReference>
<evidence type="ECO:0000256" key="6">
    <source>
        <dbReference type="SAM" id="Coils"/>
    </source>
</evidence>
<dbReference type="SMART" id="SM00220">
    <property type="entry name" value="S_TKc"/>
    <property type="match status" value="1"/>
</dbReference>
<dbReference type="SUPFAM" id="SSF56112">
    <property type="entry name" value="Protein kinase-like (PK-like)"/>
    <property type="match status" value="1"/>
</dbReference>
<dbReference type="PANTHER" id="PTHR46511">
    <property type="entry name" value="MORN REPEAT-CONTAINING PROTEIN 3"/>
    <property type="match status" value="1"/>
</dbReference>
<dbReference type="Gene3D" id="2.20.110.10">
    <property type="entry name" value="Histone H3 K4-specific methyltransferase SET7/9 N-terminal domain"/>
    <property type="match status" value="1"/>
</dbReference>
<dbReference type="OMA" id="LYITYDC"/>
<evidence type="ECO:0000256" key="1">
    <source>
        <dbReference type="ARBA" id="ARBA00004218"/>
    </source>
</evidence>
<dbReference type="OrthoDB" id="308512at2759"/>
<dbReference type="eggNOG" id="KOG0231">
    <property type="taxonomic scope" value="Eukaryota"/>
</dbReference>
<dbReference type="RefSeq" id="XP_001430069.1">
    <property type="nucleotide sequence ID" value="XM_001430032.1"/>
</dbReference>
<organism evidence="9 10">
    <name type="scientific">Paramecium tetraurelia</name>
    <dbReference type="NCBI Taxonomy" id="5888"/>
    <lineage>
        <taxon>Eukaryota</taxon>
        <taxon>Sar</taxon>
        <taxon>Alveolata</taxon>
        <taxon>Ciliophora</taxon>
        <taxon>Intramacronucleata</taxon>
        <taxon>Oligohymenophorea</taxon>
        <taxon>Peniculida</taxon>
        <taxon>Parameciidae</taxon>
        <taxon>Paramecium</taxon>
    </lineage>
</organism>
<feature type="domain" description="Protein kinase" evidence="8">
    <location>
        <begin position="1"/>
        <end position="340"/>
    </location>
</feature>
<dbReference type="InterPro" id="IPR011009">
    <property type="entry name" value="Kinase-like_dom_sf"/>
</dbReference>
<evidence type="ECO:0000256" key="3">
    <source>
        <dbReference type="ARBA" id="ARBA00023329"/>
    </source>
</evidence>
<dbReference type="GO" id="GO:0005524">
    <property type="term" value="F:ATP binding"/>
    <property type="evidence" value="ECO:0007669"/>
    <property type="project" value="InterPro"/>
</dbReference>
<dbReference type="KEGG" id="ptm:GSPATT00032523001"/>
<proteinExistence type="predicted"/>
<keyword evidence="2" id="KW-0677">Repeat</keyword>
<evidence type="ECO:0000256" key="7">
    <source>
        <dbReference type="SAM" id="MobiDB-lite"/>
    </source>
</evidence>
<dbReference type="InterPro" id="IPR052472">
    <property type="entry name" value="MORN3"/>
</dbReference>
<dbReference type="PROSITE" id="PS50011">
    <property type="entry name" value="PROTEIN_KINASE_DOM"/>
    <property type="match status" value="1"/>
</dbReference>
<dbReference type="SMART" id="SM00698">
    <property type="entry name" value="MORN"/>
    <property type="match status" value="3"/>
</dbReference>
<keyword evidence="10" id="KW-1185">Reference proteome</keyword>
<evidence type="ECO:0000256" key="2">
    <source>
        <dbReference type="ARBA" id="ARBA00022737"/>
    </source>
</evidence>
<dbReference type="InParanoid" id="A0BVV4"/>
<dbReference type="HOGENOM" id="CLU_256026_0_0_1"/>
<dbReference type="Proteomes" id="UP000000600">
    <property type="component" value="Unassembled WGS sequence"/>
</dbReference>
<keyword evidence="3" id="KW-0968">Cytoplasmic vesicle</keyword>
<comment type="subcellular location">
    <subcellularLocation>
        <location evidence="1">Cytoplasmic vesicle</location>
        <location evidence="1">Secretory vesicle</location>
        <location evidence="1">Acrosome</location>
    </subcellularLocation>
</comment>
<evidence type="ECO:0000256" key="4">
    <source>
        <dbReference type="ARBA" id="ARBA00039854"/>
    </source>
</evidence>
<dbReference type="Gene3D" id="1.10.510.10">
    <property type="entry name" value="Transferase(Phosphotransferase) domain 1"/>
    <property type="match status" value="1"/>
</dbReference>
<evidence type="ECO:0000256" key="5">
    <source>
        <dbReference type="ARBA" id="ARBA00045851"/>
    </source>
</evidence>
<evidence type="ECO:0000313" key="9">
    <source>
        <dbReference type="EMBL" id="CAK62671.1"/>
    </source>
</evidence>
<dbReference type="Pfam" id="PF02493">
    <property type="entry name" value="MORN"/>
    <property type="match status" value="3"/>
</dbReference>
<evidence type="ECO:0000313" key="10">
    <source>
        <dbReference type="Proteomes" id="UP000000600"/>
    </source>
</evidence>
<feature type="region of interest" description="Disordered" evidence="7">
    <location>
        <begin position="476"/>
        <end position="501"/>
    </location>
</feature>
<reference evidence="9 10" key="1">
    <citation type="journal article" date="2006" name="Nature">
        <title>Global trends of whole-genome duplications revealed by the ciliate Paramecium tetraurelia.</title>
        <authorList>
            <consortium name="Genoscope"/>
            <person name="Aury J.-M."/>
            <person name="Jaillon O."/>
            <person name="Duret L."/>
            <person name="Noel B."/>
            <person name="Jubin C."/>
            <person name="Porcel B.M."/>
            <person name="Segurens B."/>
            <person name="Daubin V."/>
            <person name="Anthouard V."/>
            <person name="Aiach N."/>
            <person name="Arnaiz O."/>
            <person name="Billaut A."/>
            <person name="Beisson J."/>
            <person name="Blanc I."/>
            <person name="Bouhouche K."/>
            <person name="Camara F."/>
            <person name="Duharcourt S."/>
            <person name="Guigo R."/>
            <person name="Gogendeau D."/>
            <person name="Katinka M."/>
            <person name="Keller A.-M."/>
            <person name="Kissmehl R."/>
            <person name="Klotz C."/>
            <person name="Koll F."/>
            <person name="Le Moue A."/>
            <person name="Lepere C."/>
            <person name="Malinsky S."/>
            <person name="Nowacki M."/>
            <person name="Nowak J.K."/>
            <person name="Plattner H."/>
            <person name="Poulain J."/>
            <person name="Ruiz F."/>
            <person name="Serrano V."/>
            <person name="Zagulski M."/>
            <person name="Dessen P."/>
            <person name="Betermier M."/>
            <person name="Weissenbach J."/>
            <person name="Scarpelli C."/>
            <person name="Schachter V."/>
            <person name="Sperling L."/>
            <person name="Meyer E."/>
            <person name="Cohen J."/>
            <person name="Wincker P."/>
        </authorList>
    </citation>
    <scope>NUCLEOTIDE SEQUENCE [LARGE SCALE GENOMIC DNA]</scope>
    <source>
        <strain evidence="9 10">Stock d4-2</strain>
    </source>
</reference>